<reference evidence="2" key="1">
    <citation type="submission" date="2016-08" db="EMBL/GenBank/DDBJ databases">
        <authorList>
            <person name="Seilhamer J.J."/>
        </authorList>
    </citation>
    <scope>NUCLEOTIDE SEQUENCE</scope>
    <source>
        <strain evidence="2">86</strain>
    </source>
</reference>
<dbReference type="InterPro" id="IPR013738">
    <property type="entry name" value="Beta_galactosidase_Trimer"/>
</dbReference>
<accession>A0A212L1J6</accession>
<name>A0A212L1J6_9HYPH</name>
<dbReference type="InterPro" id="IPR029062">
    <property type="entry name" value="Class_I_gatase-like"/>
</dbReference>
<proteinExistence type="predicted"/>
<dbReference type="EMBL" id="FMJD01000002">
    <property type="protein sequence ID" value="SCM71357.1"/>
    <property type="molecule type" value="Genomic_DNA"/>
</dbReference>
<dbReference type="Gene3D" id="3.20.20.80">
    <property type="entry name" value="Glycosidases"/>
    <property type="match status" value="1"/>
</dbReference>
<dbReference type="InterPro" id="IPR028212">
    <property type="entry name" value="GHL6"/>
</dbReference>
<dbReference type="SUPFAM" id="SSF51445">
    <property type="entry name" value="(Trans)glycosidases"/>
    <property type="match status" value="1"/>
</dbReference>
<dbReference type="Gene3D" id="3.40.50.880">
    <property type="match status" value="1"/>
</dbReference>
<evidence type="ECO:0000259" key="1">
    <source>
        <dbReference type="Pfam" id="PF08532"/>
    </source>
</evidence>
<organism evidence="2">
    <name type="scientific">uncultured Pleomorphomonas sp</name>
    <dbReference type="NCBI Taxonomy" id="442121"/>
    <lineage>
        <taxon>Bacteria</taxon>
        <taxon>Pseudomonadati</taxon>
        <taxon>Pseudomonadota</taxon>
        <taxon>Alphaproteobacteria</taxon>
        <taxon>Hyphomicrobiales</taxon>
        <taxon>Pleomorphomonadaceae</taxon>
        <taxon>Pleomorphomonas</taxon>
        <taxon>environmental samples</taxon>
    </lineage>
</organism>
<dbReference type="AlphaFoldDB" id="A0A212L1J6"/>
<feature type="domain" description="Beta-galactosidase trimerisation" evidence="1">
    <location>
        <begin position="375"/>
        <end position="437"/>
    </location>
</feature>
<dbReference type="RefSeq" id="WP_288198949.1">
    <property type="nucleotide sequence ID" value="NZ_LT608334.1"/>
</dbReference>
<dbReference type="SUPFAM" id="SSF52317">
    <property type="entry name" value="Class I glutamine amidotransferase-like"/>
    <property type="match status" value="1"/>
</dbReference>
<sequence>MLSHIGHLRQIHLDFHTAEQVGSVGHAFDGEQFAARLKKAHVNSIILFARCHHGFLYYHGDETILGPVHPGLKRDLLAEQVAACQAAGINVEIYTTVQWDVLTVHRHPEWRVMHADGSFEGTPPFEAGFYRKLSLSTPYADVFKDHVRDILKRFTPDGIYFDFIRPDVCVNPYSMAMMERRGLDPANPRDREEFGFWNANRYEIELSELVHSYDPKMTVTFNGGHVGMRHRQAAKAYTHFELETLPSGGWGYMYFPVTGRFARTLGPDVVGTTGKFHSTWGDFHTLKNLAALEYEVFRMVAQGAGCSIGDQLHPSGELDRETYELVGKVYGELEACEPWLDGCKPAVDIGVLHPEEFLGGGVMDLPRAIQGITRMLMEGGHQFDIIDTTQSLDKYKLLILPDFIRVDDQFARKLADYQAKGGAIIMSYQSGLKPGSDVFARPEWGLSVLSEGPVDDTGLLARGRRYERHDFAQYVRAGSALQRNYGPCEHPVYLHGMDVGSEEGVERLADFIQPFFDRSYKHYMSHLQAPSSGKVGGGAVFRKGSLIYFASPIACQYEECAPLWVKHLLLNAIDLLLPQPLFRHNGPSTIESGYMLQPDKNRAVLHLLHYIPERRGSEFDVVEDVIPVYDIDVSLRADKPVKSVSTAPQGAPLAFTEAAGRIDIRVPEVNGHQMIVVEFA</sequence>
<evidence type="ECO:0000313" key="2">
    <source>
        <dbReference type="EMBL" id="SCM71357.1"/>
    </source>
</evidence>
<dbReference type="InterPro" id="IPR017853">
    <property type="entry name" value="GH"/>
</dbReference>
<dbReference type="GO" id="GO:0005975">
    <property type="term" value="P:carbohydrate metabolic process"/>
    <property type="evidence" value="ECO:0007669"/>
    <property type="project" value="InterPro"/>
</dbReference>
<dbReference type="GO" id="GO:0004565">
    <property type="term" value="F:beta-galactosidase activity"/>
    <property type="evidence" value="ECO:0007669"/>
    <property type="project" value="InterPro"/>
</dbReference>
<gene>
    <name evidence="2" type="ORF">KL86PLE_100117</name>
</gene>
<protein>
    <recommendedName>
        <fullName evidence="1">Beta-galactosidase trimerisation domain-containing protein</fullName>
    </recommendedName>
</protein>
<dbReference type="Pfam" id="PF14871">
    <property type="entry name" value="GHL6"/>
    <property type="match status" value="1"/>
</dbReference>
<dbReference type="Pfam" id="PF08532">
    <property type="entry name" value="Glyco_hydro_42M"/>
    <property type="match status" value="1"/>
</dbReference>
<dbReference type="CDD" id="cd03143">
    <property type="entry name" value="A4_beta-galactosidase_middle_domain"/>
    <property type="match status" value="1"/>
</dbReference>